<organism evidence="1">
    <name type="scientific">marine metagenome</name>
    <dbReference type="NCBI Taxonomy" id="408172"/>
    <lineage>
        <taxon>unclassified sequences</taxon>
        <taxon>metagenomes</taxon>
        <taxon>ecological metagenomes</taxon>
    </lineage>
</organism>
<proteinExistence type="predicted"/>
<name>A0A382QR57_9ZZZZ</name>
<protein>
    <submittedName>
        <fullName evidence="1">Uncharacterized protein</fullName>
    </submittedName>
</protein>
<accession>A0A382QR57</accession>
<gene>
    <name evidence="1" type="ORF">METZ01_LOCUS340863</name>
</gene>
<sequence>MQADENQVVKQALPLMRSKTRYALV</sequence>
<dbReference type="EMBL" id="UINC01116339">
    <property type="protein sequence ID" value="SVC88009.1"/>
    <property type="molecule type" value="Genomic_DNA"/>
</dbReference>
<dbReference type="AlphaFoldDB" id="A0A382QR57"/>
<reference evidence="1" key="1">
    <citation type="submission" date="2018-05" db="EMBL/GenBank/DDBJ databases">
        <authorList>
            <person name="Lanie J.A."/>
            <person name="Ng W.-L."/>
            <person name="Kazmierczak K.M."/>
            <person name="Andrzejewski T.M."/>
            <person name="Davidsen T.M."/>
            <person name="Wayne K.J."/>
            <person name="Tettelin H."/>
            <person name="Glass J.I."/>
            <person name="Rusch D."/>
            <person name="Podicherti R."/>
            <person name="Tsui H.-C.T."/>
            <person name="Winkler M.E."/>
        </authorList>
    </citation>
    <scope>NUCLEOTIDE SEQUENCE</scope>
</reference>
<evidence type="ECO:0000313" key="1">
    <source>
        <dbReference type="EMBL" id="SVC88009.1"/>
    </source>
</evidence>